<sequence>MLFLARGNRDNRWAPTGYDTKLGTIAAGGQIENVTRIRAGRAVRLGPALPLTRPIIWERIQRRVRMTPPQTRTVRRVRVVAGLGLLPLLLSTVVEWRGSSSGLEITTSNQAWTPLAPAIVVASAALYLVYWLKVWPHEHGARTPMLLLAAMATLAVLDAVIFGPTNDLWLYVAIVAGCALPPRRAVAAVLLIIVAATAATLLPLSSRPGQATSTADTGYTGSPVTQSTTARVNLPGLSVRLSDQLSAATVAALPLLIAGLGTILVTFLSQNNRQLRAARVLQVQLAAQEERTRVARDLHDTLGRSLSLMAVKLQVAEHLVTTGDPDAGVEVGEVRRLTLHALRDVRDTVSGYRQPTIVAELSGASIALNAAGITSHLRDHHGVLAPEVEAACGWIIREATTNVLKHSRARNCSIDLERVNGYIIVSVLDDGPTYRPNGTGFGLQGLRERVDALGGALLAQPASPGPGFQLRARIPVHPTITGHVTD</sequence>
<comment type="caution">
    <text evidence="7">The sequence shown here is derived from an EMBL/GenBank/DDBJ whole genome shotgun (WGS) entry which is preliminary data.</text>
</comment>
<dbReference type="InterPro" id="IPR036890">
    <property type="entry name" value="HATPase_C_sf"/>
</dbReference>
<keyword evidence="1" id="KW-0808">Transferase</keyword>
<dbReference type="CDD" id="cd16917">
    <property type="entry name" value="HATPase_UhpB-NarQ-NarX-like"/>
    <property type="match status" value="1"/>
</dbReference>
<feature type="transmembrane region" description="Helical" evidence="5">
    <location>
        <begin position="114"/>
        <end position="132"/>
    </location>
</feature>
<dbReference type="PANTHER" id="PTHR24421:SF63">
    <property type="entry name" value="SENSOR HISTIDINE KINASE DESK"/>
    <property type="match status" value="1"/>
</dbReference>
<feature type="transmembrane region" description="Helical" evidence="5">
    <location>
        <begin position="144"/>
        <end position="165"/>
    </location>
</feature>
<dbReference type="SUPFAM" id="SSF55874">
    <property type="entry name" value="ATPase domain of HSP90 chaperone/DNA topoisomerase II/histidine kinase"/>
    <property type="match status" value="1"/>
</dbReference>
<keyword evidence="5" id="KW-1133">Transmembrane helix</keyword>
<dbReference type="RefSeq" id="WP_380112569.1">
    <property type="nucleotide sequence ID" value="NZ_JBHSIU010000003.1"/>
</dbReference>
<keyword evidence="8" id="KW-1185">Reference proteome</keyword>
<keyword evidence="3" id="KW-0902">Two-component regulatory system</keyword>
<feature type="region of interest" description="Disordered" evidence="4">
    <location>
        <begin position="208"/>
        <end position="227"/>
    </location>
</feature>
<gene>
    <name evidence="7" type="ORF">ACFPIJ_00825</name>
</gene>
<dbReference type="EMBL" id="JBHSIU010000003">
    <property type="protein sequence ID" value="MFC4996368.1"/>
    <property type="molecule type" value="Genomic_DNA"/>
</dbReference>
<evidence type="ECO:0000256" key="4">
    <source>
        <dbReference type="SAM" id="MobiDB-lite"/>
    </source>
</evidence>
<evidence type="ECO:0000313" key="7">
    <source>
        <dbReference type="EMBL" id="MFC4996368.1"/>
    </source>
</evidence>
<dbReference type="PANTHER" id="PTHR24421">
    <property type="entry name" value="NITRATE/NITRITE SENSOR PROTEIN NARX-RELATED"/>
    <property type="match status" value="1"/>
</dbReference>
<dbReference type="InterPro" id="IPR011712">
    <property type="entry name" value="Sig_transdc_His_kin_sub3_dim/P"/>
</dbReference>
<keyword evidence="5" id="KW-0812">Transmembrane</keyword>
<evidence type="ECO:0000313" key="8">
    <source>
        <dbReference type="Proteomes" id="UP001595912"/>
    </source>
</evidence>
<keyword evidence="2 7" id="KW-0418">Kinase</keyword>
<feature type="transmembrane region" description="Helical" evidence="5">
    <location>
        <begin position="185"/>
        <end position="204"/>
    </location>
</feature>
<keyword evidence="5" id="KW-0472">Membrane</keyword>
<dbReference type="Pfam" id="PF07730">
    <property type="entry name" value="HisKA_3"/>
    <property type="match status" value="1"/>
</dbReference>
<evidence type="ECO:0000259" key="6">
    <source>
        <dbReference type="Pfam" id="PF07730"/>
    </source>
</evidence>
<evidence type="ECO:0000256" key="3">
    <source>
        <dbReference type="ARBA" id="ARBA00023012"/>
    </source>
</evidence>
<dbReference type="Gene3D" id="1.20.5.1930">
    <property type="match status" value="1"/>
</dbReference>
<feature type="transmembrane region" description="Helical" evidence="5">
    <location>
        <begin position="77"/>
        <end position="94"/>
    </location>
</feature>
<dbReference type="GO" id="GO:0016301">
    <property type="term" value="F:kinase activity"/>
    <property type="evidence" value="ECO:0007669"/>
    <property type="project" value="UniProtKB-KW"/>
</dbReference>
<protein>
    <submittedName>
        <fullName evidence="7">Histidine kinase</fullName>
    </submittedName>
</protein>
<name>A0ABV9VJ79_9ACTN</name>
<proteinExistence type="predicted"/>
<dbReference type="Proteomes" id="UP001595912">
    <property type="component" value="Unassembled WGS sequence"/>
</dbReference>
<evidence type="ECO:0000256" key="1">
    <source>
        <dbReference type="ARBA" id="ARBA00022679"/>
    </source>
</evidence>
<feature type="domain" description="Signal transduction histidine kinase subgroup 3 dimerisation and phosphoacceptor" evidence="6">
    <location>
        <begin position="290"/>
        <end position="355"/>
    </location>
</feature>
<organism evidence="7 8">
    <name type="scientific">Dactylosporangium cerinum</name>
    <dbReference type="NCBI Taxonomy" id="1434730"/>
    <lineage>
        <taxon>Bacteria</taxon>
        <taxon>Bacillati</taxon>
        <taxon>Actinomycetota</taxon>
        <taxon>Actinomycetes</taxon>
        <taxon>Micromonosporales</taxon>
        <taxon>Micromonosporaceae</taxon>
        <taxon>Dactylosporangium</taxon>
    </lineage>
</organism>
<dbReference type="InterPro" id="IPR050482">
    <property type="entry name" value="Sensor_HK_TwoCompSys"/>
</dbReference>
<dbReference type="Gene3D" id="3.30.565.10">
    <property type="entry name" value="Histidine kinase-like ATPase, C-terminal domain"/>
    <property type="match status" value="1"/>
</dbReference>
<evidence type="ECO:0000256" key="2">
    <source>
        <dbReference type="ARBA" id="ARBA00022777"/>
    </source>
</evidence>
<reference evidence="8" key="1">
    <citation type="journal article" date="2019" name="Int. J. Syst. Evol. Microbiol.">
        <title>The Global Catalogue of Microorganisms (GCM) 10K type strain sequencing project: providing services to taxonomists for standard genome sequencing and annotation.</title>
        <authorList>
            <consortium name="The Broad Institute Genomics Platform"/>
            <consortium name="The Broad Institute Genome Sequencing Center for Infectious Disease"/>
            <person name="Wu L."/>
            <person name="Ma J."/>
        </authorList>
    </citation>
    <scope>NUCLEOTIDE SEQUENCE [LARGE SCALE GENOMIC DNA]</scope>
    <source>
        <strain evidence="8">CGMCC 4.7152</strain>
    </source>
</reference>
<feature type="transmembrane region" description="Helical" evidence="5">
    <location>
        <begin position="245"/>
        <end position="268"/>
    </location>
</feature>
<accession>A0ABV9VJ79</accession>
<evidence type="ECO:0000256" key="5">
    <source>
        <dbReference type="SAM" id="Phobius"/>
    </source>
</evidence>